<dbReference type="CTD" id="78773665"/>
<evidence type="ECO:0000313" key="1">
    <source>
        <dbReference type="EMBL" id="KAF1763674.1"/>
    </source>
</evidence>
<gene>
    <name evidence="1" type="ORF">GCK72_003619</name>
</gene>
<dbReference type="RefSeq" id="XP_053588346.1">
    <property type="nucleotide sequence ID" value="XM_053724152.1"/>
</dbReference>
<comment type="caution">
    <text evidence="1">The sequence shown here is derived from an EMBL/GenBank/DDBJ whole genome shotgun (WGS) entry which is preliminary data.</text>
</comment>
<proteinExistence type="predicted"/>
<dbReference type="GeneID" id="78773665"/>
<evidence type="ECO:0000313" key="2">
    <source>
        <dbReference type="Proteomes" id="UP000483820"/>
    </source>
</evidence>
<accession>A0A6A5HA18</accession>
<name>A0A6A5HA18_CAERE</name>
<dbReference type="EMBL" id="WUAV01000002">
    <property type="protein sequence ID" value="KAF1763674.1"/>
    <property type="molecule type" value="Genomic_DNA"/>
</dbReference>
<sequence>MKFIKLKKLSLLHVQSDIVPNEEFFDNLFDYEVLRTDTVIGKRSLQRSGRGRLLYINEKPFEADDGTRVSPMFFFLQKEENGCIRETIVDNGRQNQRLIVRDLVCIDEVIDIFSDSNLLKMYYIKCVDVDGDIDVTYIKEVDFENALTILREIHNTRQDASVVDISKDPDYFSSNILMRLSSNAHEFMNHKSVEYRTGLTTILMILEELLCFEAIKEISVYWDTLPNIQWFEEWYNKAKVLEINNRKKEKRILVLGLGNVYTSTRYSTAKKYRIKKDDGLLSTVTVGLVISNEDLSTLVTTKLYS</sequence>
<protein>
    <submittedName>
        <fullName evidence="1">Uncharacterized protein</fullName>
    </submittedName>
</protein>
<reference evidence="1 2" key="1">
    <citation type="submission" date="2019-12" db="EMBL/GenBank/DDBJ databases">
        <title>Chromosome-level assembly of the Caenorhabditis remanei genome.</title>
        <authorList>
            <person name="Teterina A.A."/>
            <person name="Willis J.H."/>
            <person name="Phillips P.C."/>
        </authorList>
    </citation>
    <scope>NUCLEOTIDE SEQUENCE [LARGE SCALE GENOMIC DNA]</scope>
    <source>
        <strain evidence="1 2">PX506</strain>
        <tissue evidence="1">Whole organism</tissue>
    </source>
</reference>
<dbReference type="KEGG" id="crq:GCK72_003619"/>
<dbReference type="Proteomes" id="UP000483820">
    <property type="component" value="Chromosome II"/>
</dbReference>
<organism evidence="1 2">
    <name type="scientific">Caenorhabditis remanei</name>
    <name type="common">Caenorhabditis vulgaris</name>
    <dbReference type="NCBI Taxonomy" id="31234"/>
    <lineage>
        <taxon>Eukaryota</taxon>
        <taxon>Metazoa</taxon>
        <taxon>Ecdysozoa</taxon>
        <taxon>Nematoda</taxon>
        <taxon>Chromadorea</taxon>
        <taxon>Rhabditida</taxon>
        <taxon>Rhabditina</taxon>
        <taxon>Rhabditomorpha</taxon>
        <taxon>Rhabditoidea</taxon>
        <taxon>Rhabditidae</taxon>
        <taxon>Peloderinae</taxon>
        <taxon>Caenorhabditis</taxon>
    </lineage>
</organism>
<dbReference type="AlphaFoldDB" id="A0A6A5HA18"/>